<dbReference type="InterPro" id="IPR006143">
    <property type="entry name" value="RND_pump_MFP"/>
</dbReference>
<feature type="domain" description="YknX-like C-terminal permuted SH3-like" evidence="6">
    <location>
        <begin position="380"/>
        <end position="448"/>
    </location>
</feature>
<dbReference type="Gene3D" id="2.40.30.170">
    <property type="match status" value="1"/>
</dbReference>
<dbReference type="PRINTS" id="PR01490">
    <property type="entry name" value="RTXTOXIND"/>
</dbReference>
<dbReference type="Gene3D" id="1.10.287.470">
    <property type="entry name" value="Helix hairpin bin"/>
    <property type="match status" value="2"/>
</dbReference>
<dbReference type="AlphaFoldDB" id="E1R168"/>
<dbReference type="PANTHER" id="PTHR30469:SF15">
    <property type="entry name" value="HLYD FAMILY OF SECRETION PROTEINS"/>
    <property type="match status" value="1"/>
</dbReference>
<feature type="chain" id="PRO_5003150403" evidence="3">
    <location>
        <begin position="26"/>
        <end position="450"/>
    </location>
</feature>
<dbReference type="EMBL" id="CP002116">
    <property type="protein sequence ID" value="ADK80888.1"/>
    <property type="molecule type" value="Genomic_DNA"/>
</dbReference>
<dbReference type="PROSITE" id="PS51257">
    <property type="entry name" value="PROKAR_LIPOPROTEIN"/>
    <property type="match status" value="1"/>
</dbReference>
<dbReference type="Pfam" id="PF25989">
    <property type="entry name" value="YknX_C"/>
    <property type="match status" value="1"/>
</dbReference>
<evidence type="ECO:0000256" key="1">
    <source>
        <dbReference type="ARBA" id="ARBA00009477"/>
    </source>
</evidence>
<dbReference type="RefSeq" id="WP_013254352.1">
    <property type="nucleotide sequence ID" value="NC_014364.1"/>
</dbReference>
<dbReference type="NCBIfam" id="TIGR01730">
    <property type="entry name" value="RND_mfp"/>
    <property type="match status" value="1"/>
</dbReference>
<feature type="domain" description="CusB-like beta-barrel" evidence="5">
    <location>
        <begin position="303"/>
        <end position="374"/>
    </location>
</feature>
<dbReference type="OrthoDB" id="320389at2"/>
<dbReference type="GO" id="GO:0015562">
    <property type="term" value="F:efflux transmembrane transporter activity"/>
    <property type="evidence" value="ECO:0007669"/>
    <property type="project" value="TreeGrafter"/>
</dbReference>
<name>E1R168_SEDSS</name>
<evidence type="ECO:0000256" key="3">
    <source>
        <dbReference type="SAM" id="SignalP"/>
    </source>
</evidence>
<evidence type="ECO:0000259" key="6">
    <source>
        <dbReference type="Pfam" id="PF25989"/>
    </source>
</evidence>
<evidence type="ECO:0000256" key="2">
    <source>
        <dbReference type="SAM" id="Coils"/>
    </source>
</evidence>
<feature type="domain" description="Multidrug resistance protein MdtA-like barrel-sandwich hybrid" evidence="4">
    <location>
        <begin position="65"/>
        <end position="295"/>
    </location>
</feature>
<dbReference type="HOGENOM" id="CLU_018816_1_2_12"/>
<organism evidence="7 8">
    <name type="scientific">Sediminispirochaeta smaragdinae (strain DSM 11293 / JCM 15392 / SEBR 4228)</name>
    <name type="common">Spirochaeta smaragdinae</name>
    <dbReference type="NCBI Taxonomy" id="573413"/>
    <lineage>
        <taxon>Bacteria</taxon>
        <taxon>Pseudomonadati</taxon>
        <taxon>Spirochaetota</taxon>
        <taxon>Spirochaetia</taxon>
        <taxon>Spirochaetales</taxon>
        <taxon>Spirochaetaceae</taxon>
        <taxon>Sediminispirochaeta</taxon>
    </lineage>
</organism>
<dbReference type="Pfam" id="PF25954">
    <property type="entry name" value="Beta-barrel_RND_2"/>
    <property type="match status" value="1"/>
</dbReference>
<accession>E1R168</accession>
<keyword evidence="3" id="KW-0732">Signal</keyword>
<feature type="coiled-coil region" evidence="2">
    <location>
        <begin position="96"/>
        <end position="171"/>
    </location>
</feature>
<dbReference type="PANTHER" id="PTHR30469">
    <property type="entry name" value="MULTIDRUG RESISTANCE PROTEIN MDTA"/>
    <property type="match status" value="1"/>
</dbReference>
<dbReference type="Proteomes" id="UP000002318">
    <property type="component" value="Chromosome"/>
</dbReference>
<evidence type="ECO:0000259" key="5">
    <source>
        <dbReference type="Pfam" id="PF25954"/>
    </source>
</evidence>
<comment type="similarity">
    <text evidence="1">Belongs to the membrane fusion protein (MFP) (TC 8.A.1) family.</text>
</comment>
<reference evidence="7 8" key="1">
    <citation type="journal article" date="2010" name="Stand. Genomic Sci.">
        <title>Complete genome sequence of Spirochaeta smaragdinae type strain (SEBR 4228).</title>
        <authorList>
            <person name="Mavromatis K."/>
            <person name="Yasawong M."/>
            <person name="Chertkov O."/>
            <person name="Lapidus A."/>
            <person name="Lucas S."/>
            <person name="Nolan M."/>
            <person name="Del Rio T.G."/>
            <person name="Tice H."/>
            <person name="Cheng J.F."/>
            <person name="Pitluck S."/>
            <person name="Liolios K."/>
            <person name="Ivanova N."/>
            <person name="Tapia R."/>
            <person name="Han C."/>
            <person name="Bruce D."/>
            <person name="Goodwin L."/>
            <person name="Pati A."/>
            <person name="Chen A."/>
            <person name="Palaniappan K."/>
            <person name="Land M."/>
            <person name="Hauser L."/>
            <person name="Chang Y.J."/>
            <person name="Jeffries C.D."/>
            <person name="Detter J.C."/>
            <person name="Rohde M."/>
            <person name="Brambilla E."/>
            <person name="Spring S."/>
            <person name="Goker M."/>
            <person name="Sikorski J."/>
            <person name="Woyke T."/>
            <person name="Bristow J."/>
            <person name="Eisen J.A."/>
            <person name="Markowitz V."/>
            <person name="Hugenholtz P."/>
            <person name="Klenk H.P."/>
            <person name="Kyrpides N.C."/>
        </authorList>
    </citation>
    <scope>NUCLEOTIDE SEQUENCE [LARGE SCALE GENOMIC DNA]</scope>
    <source>
        <strain evidence="8">DSM 11293 / JCM 15392 / SEBR 4228</strain>
    </source>
</reference>
<proteinExistence type="inferred from homology"/>
<protein>
    <submittedName>
        <fullName evidence="7">Efflux transporter, RND family, MFP subunit</fullName>
    </submittedName>
</protein>
<feature type="signal peptide" evidence="3">
    <location>
        <begin position="1"/>
        <end position="25"/>
    </location>
</feature>
<dbReference type="Pfam" id="PF25917">
    <property type="entry name" value="BSH_RND"/>
    <property type="match status" value="1"/>
</dbReference>
<dbReference type="SUPFAM" id="SSF111369">
    <property type="entry name" value="HlyD-like secretion proteins"/>
    <property type="match status" value="2"/>
</dbReference>
<evidence type="ECO:0000313" key="7">
    <source>
        <dbReference type="EMBL" id="ADK80888.1"/>
    </source>
</evidence>
<evidence type="ECO:0000259" key="4">
    <source>
        <dbReference type="Pfam" id="PF25917"/>
    </source>
</evidence>
<dbReference type="eggNOG" id="COG0845">
    <property type="taxonomic scope" value="Bacteria"/>
</dbReference>
<gene>
    <name evidence="7" type="ordered locus">Spirs_1762</name>
</gene>
<dbReference type="InterPro" id="IPR058637">
    <property type="entry name" value="YknX-like_C"/>
</dbReference>
<evidence type="ECO:0000313" key="8">
    <source>
        <dbReference type="Proteomes" id="UP000002318"/>
    </source>
</evidence>
<dbReference type="InterPro" id="IPR058792">
    <property type="entry name" value="Beta-barrel_RND_2"/>
</dbReference>
<dbReference type="Gene3D" id="2.40.50.100">
    <property type="match status" value="2"/>
</dbReference>
<dbReference type="Gene3D" id="2.40.420.20">
    <property type="match status" value="1"/>
</dbReference>
<sequence length="450" mass="49711">MNLNRFFTLSAAALLLVLSSCSRQSSDRATVIDEEVTERVSVAEVNEETIRSEFSSFGTVSYLDKADVSSLVEGTVVRLLVDEGDRVTKGELLALIDTEELDIKQSEAEAEIVSAEAAVELARQQLEDGKKQIEAKFISIKNAEAKIEQLKAELEQVSRNYENKKQLFEIEGVTAEELQSLLVQKKSAETELFTAEGELAIQNIGFRDIDITQAGLSVPQEEEERIKVLIEVNTRTLQAELTVAEARLHAARSNLQSVNLLISRSEIRAPIQGVIAAKNIYLGEKASTETPLFTIFSQNALIVQAEIPEQETRLIQKGQRVEIRSDLSDRCYTGTLYFIAPYTNAESRTTAAKIRLDDVSSLRPGMFVRLTIETGEPYSALVVPVSALIKEETGTYLFLVRNSRLFKTQIEVAKEEDDRAVISSGISQGDIVAVTPGADFSDGMEVEILP</sequence>
<dbReference type="InterPro" id="IPR058625">
    <property type="entry name" value="MdtA-like_BSH"/>
</dbReference>
<keyword evidence="2" id="KW-0175">Coiled coil</keyword>
<keyword evidence="8" id="KW-1185">Reference proteome</keyword>
<dbReference type="GO" id="GO:1990281">
    <property type="term" value="C:efflux pump complex"/>
    <property type="evidence" value="ECO:0007669"/>
    <property type="project" value="TreeGrafter"/>
</dbReference>
<dbReference type="KEGG" id="ssm:Spirs_1762"/>
<dbReference type="STRING" id="573413.Spirs_1762"/>